<name>A0AAW1NMK8_9CHLO</name>
<dbReference type="InterPro" id="IPR051681">
    <property type="entry name" value="Ser/Thr_Kinases-Pseudokinases"/>
</dbReference>
<dbReference type="GO" id="GO:0005524">
    <property type="term" value="F:ATP binding"/>
    <property type="evidence" value="ECO:0007669"/>
    <property type="project" value="UniProtKB-UniRule"/>
</dbReference>
<organism evidence="7 8">
    <name type="scientific">Symbiochloris irregularis</name>
    <dbReference type="NCBI Taxonomy" id="706552"/>
    <lineage>
        <taxon>Eukaryota</taxon>
        <taxon>Viridiplantae</taxon>
        <taxon>Chlorophyta</taxon>
        <taxon>core chlorophytes</taxon>
        <taxon>Trebouxiophyceae</taxon>
        <taxon>Trebouxiales</taxon>
        <taxon>Trebouxiaceae</taxon>
        <taxon>Symbiochloris</taxon>
    </lineage>
</organism>
<dbReference type="GO" id="GO:0004672">
    <property type="term" value="F:protein kinase activity"/>
    <property type="evidence" value="ECO:0007669"/>
    <property type="project" value="InterPro"/>
</dbReference>
<dbReference type="SUPFAM" id="SSF56112">
    <property type="entry name" value="Protein kinase-like (PK-like)"/>
    <property type="match status" value="1"/>
</dbReference>
<evidence type="ECO:0000256" key="1">
    <source>
        <dbReference type="ARBA" id="ARBA00004430"/>
    </source>
</evidence>
<dbReference type="Proteomes" id="UP001465755">
    <property type="component" value="Unassembled WGS sequence"/>
</dbReference>
<evidence type="ECO:0000259" key="6">
    <source>
        <dbReference type="PROSITE" id="PS50011"/>
    </source>
</evidence>
<evidence type="ECO:0000256" key="4">
    <source>
        <dbReference type="PROSITE-ProRule" id="PRU10141"/>
    </source>
</evidence>
<dbReference type="SUPFAM" id="SSF52058">
    <property type="entry name" value="L domain-like"/>
    <property type="match status" value="1"/>
</dbReference>
<evidence type="ECO:0000256" key="3">
    <source>
        <dbReference type="ARBA" id="ARBA00022840"/>
    </source>
</evidence>
<proteinExistence type="predicted"/>
<dbReference type="InterPro" id="IPR017441">
    <property type="entry name" value="Protein_kinase_ATP_BS"/>
</dbReference>
<dbReference type="InterPro" id="IPR001245">
    <property type="entry name" value="Ser-Thr/Tyr_kinase_cat_dom"/>
</dbReference>
<dbReference type="Pfam" id="PF07714">
    <property type="entry name" value="PK_Tyr_Ser-Thr"/>
    <property type="match status" value="2"/>
</dbReference>
<dbReference type="EMBL" id="JALJOQ010000265">
    <property type="protein sequence ID" value="KAK9786694.1"/>
    <property type="molecule type" value="Genomic_DNA"/>
</dbReference>
<dbReference type="InterPro" id="IPR032675">
    <property type="entry name" value="LRR_dom_sf"/>
</dbReference>
<dbReference type="PANTHER" id="PTHR44329:SF298">
    <property type="entry name" value="MIXED LINEAGE KINASE DOMAIN-LIKE PROTEIN"/>
    <property type="match status" value="1"/>
</dbReference>
<dbReference type="GO" id="GO:0097527">
    <property type="term" value="P:necroptotic signaling pathway"/>
    <property type="evidence" value="ECO:0007669"/>
    <property type="project" value="TreeGrafter"/>
</dbReference>
<evidence type="ECO:0000313" key="8">
    <source>
        <dbReference type="Proteomes" id="UP001465755"/>
    </source>
</evidence>
<comment type="subcellular location">
    <subcellularLocation>
        <location evidence="1">Cytoplasm</location>
        <location evidence="1">Cytoskeleton</location>
        <location evidence="1">Cilium axoneme</location>
    </subcellularLocation>
</comment>
<dbReference type="Gene3D" id="3.80.10.10">
    <property type="entry name" value="Ribonuclease Inhibitor"/>
    <property type="match status" value="1"/>
</dbReference>
<dbReference type="GO" id="GO:0005930">
    <property type="term" value="C:axoneme"/>
    <property type="evidence" value="ECO:0007669"/>
    <property type="project" value="UniProtKB-SubCell"/>
</dbReference>
<keyword evidence="8" id="KW-1185">Reference proteome</keyword>
<dbReference type="InterPro" id="IPR011009">
    <property type="entry name" value="Kinase-like_dom_sf"/>
</dbReference>
<dbReference type="Gene3D" id="1.10.510.10">
    <property type="entry name" value="Transferase(Phosphotransferase) domain 1"/>
    <property type="match status" value="2"/>
</dbReference>
<dbReference type="PANTHER" id="PTHR44329">
    <property type="entry name" value="SERINE/THREONINE-PROTEIN KINASE TNNI3K-RELATED"/>
    <property type="match status" value="1"/>
</dbReference>
<reference evidence="7 8" key="1">
    <citation type="journal article" date="2024" name="Nat. Commun.">
        <title>Phylogenomics reveals the evolutionary origins of lichenization in chlorophyte algae.</title>
        <authorList>
            <person name="Puginier C."/>
            <person name="Libourel C."/>
            <person name="Otte J."/>
            <person name="Skaloud P."/>
            <person name="Haon M."/>
            <person name="Grisel S."/>
            <person name="Petersen M."/>
            <person name="Berrin J.G."/>
            <person name="Delaux P.M."/>
            <person name="Dal Grande F."/>
            <person name="Keller J."/>
        </authorList>
    </citation>
    <scope>NUCLEOTIDE SEQUENCE [LARGE SCALE GENOMIC DNA]</scope>
    <source>
        <strain evidence="7 8">SAG 2036</strain>
    </source>
</reference>
<feature type="region of interest" description="Disordered" evidence="5">
    <location>
        <begin position="407"/>
        <end position="431"/>
    </location>
</feature>
<accession>A0AAW1NMK8</accession>
<protein>
    <recommendedName>
        <fullName evidence="6">Protein kinase domain-containing protein</fullName>
    </recommendedName>
</protein>
<gene>
    <name evidence="7" type="ORF">WJX73_003661</name>
</gene>
<feature type="domain" description="Protein kinase" evidence="6">
    <location>
        <begin position="211"/>
        <end position="431"/>
    </location>
</feature>
<comment type="caution">
    <text evidence="7">The sequence shown here is derived from an EMBL/GenBank/DDBJ whole genome shotgun (WGS) entry which is preliminary data.</text>
</comment>
<feature type="binding site" evidence="4">
    <location>
        <position position="239"/>
    </location>
    <ligand>
        <name>ATP</name>
        <dbReference type="ChEBI" id="CHEBI:30616"/>
    </ligand>
</feature>
<evidence type="ECO:0000256" key="2">
    <source>
        <dbReference type="ARBA" id="ARBA00022741"/>
    </source>
</evidence>
<dbReference type="PROSITE" id="PS00107">
    <property type="entry name" value="PROTEIN_KINASE_ATP"/>
    <property type="match status" value="1"/>
</dbReference>
<evidence type="ECO:0000313" key="7">
    <source>
        <dbReference type="EMBL" id="KAK9786694.1"/>
    </source>
</evidence>
<sequence>MQHLNLSANAGIRSTLPEAWAGNGTWTNLTTLDLSRIDLTGTIPAAWFANGSWSSMKLLDLSHGNLSGTLPQWSGAGRPQDMRVYLGPGNSQLCGSLPAGFPAFDSQSGLPLNGLSACPGSGAENQPSSDTAPIVGAVLAFLLLLQRSRRRNEELRKQANYPEGILSDWANQSGTTGSYGIPLDGEGPRLSLLSLESSASSSFDKASLSAGDSFWKLGSGAFGTVYKAVLDGYEDVAVKFVPPNAMTSAEQQGINVQSEISIMRACRHHNIVGFFGAWLDESKVYCVMELMEHGDLTSKLAEGSDYNWYGKGASIALDVAKGGTWSWLAPELAMGIQCSTKADIWSFGMEIVTSELPHRGANRDVRVPEECPLEVAQLIKACTETEPELRPSAPDIVRALQRITAFPDMPPETPTSPYASPPLRSHPSQGF</sequence>
<keyword evidence="3 4" id="KW-0067">ATP-binding</keyword>
<dbReference type="InterPro" id="IPR000719">
    <property type="entry name" value="Prot_kinase_dom"/>
</dbReference>
<evidence type="ECO:0000256" key="5">
    <source>
        <dbReference type="SAM" id="MobiDB-lite"/>
    </source>
</evidence>
<dbReference type="PROSITE" id="PS50011">
    <property type="entry name" value="PROTEIN_KINASE_DOM"/>
    <property type="match status" value="1"/>
</dbReference>
<dbReference type="AlphaFoldDB" id="A0AAW1NMK8"/>
<keyword evidence="2 4" id="KW-0547">Nucleotide-binding</keyword>